<name>A0A7E4UYV2_PANRE</name>
<proteinExistence type="predicted"/>
<accession>A0A7E4UYV2</accession>
<reference evidence="2" key="2">
    <citation type="submission" date="2020-10" db="UniProtKB">
        <authorList>
            <consortium name="WormBaseParasite"/>
        </authorList>
    </citation>
    <scope>IDENTIFICATION</scope>
</reference>
<keyword evidence="1" id="KW-1185">Reference proteome</keyword>
<dbReference type="Proteomes" id="UP000492821">
    <property type="component" value="Unassembled WGS sequence"/>
</dbReference>
<evidence type="ECO:0000313" key="2">
    <source>
        <dbReference type="WBParaSite" id="Pan_g145.t1"/>
    </source>
</evidence>
<dbReference type="WBParaSite" id="Pan_g145.t1">
    <property type="protein sequence ID" value="Pan_g145.t1"/>
    <property type="gene ID" value="Pan_g145"/>
</dbReference>
<reference evidence="1" key="1">
    <citation type="journal article" date="2013" name="Genetics">
        <title>The draft genome and transcriptome of Panagrellus redivivus are shaped by the harsh demands of a free-living lifestyle.</title>
        <authorList>
            <person name="Srinivasan J."/>
            <person name="Dillman A.R."/>
            <person name="Macchietto M.G."/>
            <person name="Heikkinen L."/>
            <person name="Lakso M."/>
            <person name="Fracchia K.M."/>
            <person name="Antoshechkin I."/>
            <person name="Mortazavi A."/>
            <person name="Wong G."/>
            <person name="Sternberg P.W."/>
        </authorList>
    </citation>
    <scope>NUCLEOTIDE SEQUENCE [LARGE SCALE GENOMIC DNA]</scope>
    <source>
        <strain evidence="1">MT8872</strain>
    </source>
</reference>
<dbReference type="AlphaFoldDB" id="A0A7E4UYV2"/>
<protein>
    <submittedName>
        <fullName evidence="2">Transmembrane protein</fullName>
    </submittedName>
</protein>
<sequence length="80" mass="8869">MQRRWSRAHWPMYTAIKKGLQDADGGVSEAYVCTWTMVGCVNKCALSMSSGVAKFHEMAFAAMTLMTVMINDALNVCTED</sequence>
<organism evidence="1 2">
    <name type="scientific">Panagrellus redivivus</name>
    <name type="common">Microworm</name>
    <dbReference type="NCBI Taxonomy" id="6233"/>
    <lineage>
        <taxon>Eukaryota</taxon>
        <taxon>Metazoa</taxon>
        <taxon>Ecdysozoa</taxon>
        <taxon>Nematoda</taxon>
        <taxon>Chromadorea</taxon>
        <taxon>Rhabditida</taxon>
        <taxon>Tylenchina</taxon>
        <taxon>Panagrolaimomorpha</taxon>
        <taxon>Panagrolaimoidea</taxon>
        <taxon>Panagrolaimidae</taxon>
        <taxon>Panagrellus</taxon>
    </lineage>
</organism>
<evidence type="ECO:0000313" key="1">
    <source>
        <dbReference type="Proteomes" id="UP000492821"/>
    </source>
</evidence>